<evidence type="ECO:0000256" key="5">
    <source>
        <dbReference type="SAM" id="SignalP"/>
    </source>
</evidence>
<dbReference type="Proteomes" id="UP000694941">
    <property type="component" value="Unplaced"/>
</dbReference>
<feature type="chain" id="PRO_5045899957" evidence="5">
    <location>
        <begin position="23"/>
        <end position="748"/>
    </location>
</feature>
<evidence type="ECO:0000313" key="7">
    <source>
        <dbReference type="RefSeq" id="XP_022245106.1"/>
    </source>
</evidence>
<dbReference type="InterPro" id="IPR010255">
    <property type="entry name" value="Haem_peroxidase_sf"/>
</dbReference>
<dbReference type="SUPFAM" id="SSF48113">
    <property type="entry name" value="Heme-dependent peroxidases"/>
    <property type="match status" value="1"/>
</dbReference>
<keyword evidence="2" id="KW-0964">Secreted</keyword>
<dbReference type="InterPro" id="IPR019791">
    <property type="entry name" value="Haem_peroxidase_animal"/>
</dbReference>
<sequence length="748" mass="83430">MKRIFSSLVIVLILTSTFSVHGLKKRKKRQASVPRCPTGDVGSFPLQSGSGITRCRTTSFQRVRVHVRQSYDFGVDAPIIFPEQSEPLEEISCTTSTGAQGTCKHPTSCVFTFDSVDDLETSTCRQSNNDIGICCSDEVTGRRQTTIPISIPASASFIPSGIIPNQITSNDLDDAGKAGQEALAGLQALELELKQLGLVVQKGTSTSFHQAFFGTKRIIQQLGNNGFVGLRASETLAKRIGQSANEVRDSLPNFSLKGTVANSVCPIEPPCPSTKYRTIDGSCNNLRNPTWGKSFTAFIRLLRPNYADGLSLPRIASDGGPLPSARDVSVKATPDESRFVFGMLKLSFLNYEIANDRQCFVFFLGLLRVSRLGNVDLLPKETDENIECQQSQGNSDFLCFKAGDERANEQIDLALLHTIWMREHNRVARVLAYYNPGWNDEILYQEGRRIVGAEMQHIVFNEFLPLLLGKGVMSKFRLLLKRRGHSTSYDPTLNPGIANAFSAAAYRYGHTLVQGTLNLIDKTNEIVDKVPIRDAFFNPSRLYEPGNLDRLLRGLVRQPSQRFDSFVTNELTNHLFQPPGQKFGMDLVALNIQRGRDHGIPGYNDWREHCGLPRARSFDDLTRWMNPNSVNAFKELYRNVDDIDLFPAGIAERSLPGATLGPTFACIAGDQFRRLKLGDRMWYENGNMESSFTERNVAEITEMPVVLFDHILVKYSDAAPMNQSAYGLLKSGLGSRLLEYKRRYEESM</sequence>
<comment type="subcellular location">
    <subcellularLocation>
        <location evidence="1">Secreted</location>
    </subcellularLocation>
</comment>
<keyword evidence="3" id="KW-0575">Peroxidase</keyword>
<dbReference type="PANTHER" id="PTHR11475:SF4">
    <property type="entry name" value="CHORION PEROXIDASE"/>
    <property type="match status" value="1"/>
</dbReference>
<dbReference type="RefSeq" id="XP_022245106.1">
    <property type="nucleotide sequence ID" value="XM_022389398.1"/>
</dbReference>
<keyword evidence="3" id="KW-0560">Oxidoreductase</keyword>
<dbReference type="InterPro" id="IPR037120">
    <property type="entry name" value="Haem_peroxidase_sf_animal"/>
</dbReference>
<dbReference type="CDD" id="cd09823">
    <property type="entry name" value="peroxinectin_like"/>
    <property type="match status" value="1"/>
</dbReference>
<dbReference type="Gene3D" id="1.10.640.10">
    <property type="entry name" value="Haem peroxidase domain superfamily, animal type"/>
    <property type="match status" value="2"/>
</dbReference>
<name>A0ABM1SNA0_LIMPO</name>
<evidence type="ECO:0000256" key="4">
    <source>
        <dbReference type="ARBA" id="ARBA00023180"/>
    </source>
</evidence>
<dbReference type="GeneID" id="106462206"/>
<keyword evidence="5" id="KW-0732">Signal</keyword>
<accession>A0ABM1SNA0</accession>
<keyword evidence="4" id="KW-0325">Glycoprotein</keyword>
<organism evidence="6 7">
    <name type="scientific">Limulus polyphemus</name>
    <name type="common">Atlantic horseshoe crab</name>
    <dbReference type="NCBI Taxonomy" id="6850"/>
    <lineage>
        <taxon>Eukaryota</taxon>
        <taxon>Metazoa</taxon>
        <taxon>Ecdysozoa</taxon>
        <taxon>Arthropoda</taxon>
        <taxon>Chelicerata</taxon>
        <taxon>Merostomata</taxon>
        <taxon>Xiphosura</taxon>
        <taxon>Limulidae</taxon>
        <taxon>Limulus</taxon>
    </lineage>
</organism>
<dbReference type="PANTHER" id="PTHR11475">
    <property type="entry name" value="OXIDASE/PEROXIDASE"/>
    <property type="match status" value="1"/>
</dbReference>
<evidence type="ECO:0000256" key="1">
    <source>
        <dbReference type="ARBA" id="ARBA00004613"/>
    </source>
</evidence>
<evidence type="ECO:0000256" key="2">
    <source>
        <dbReference type="ARBA" id="ARBA00022525"/>
    </source>
</evidence>
<protein>
    <submittedName>
        <fullName evidence="7">Peroxidasin homolog</fullName>
    </submittedName>
</protein>
<feature type="signal peptide" evidence="5">
    <location>
        <begin position="1"/>
        <end position="22"/>
    </location>
</feature>
<gene>
    <name evidence="7" type="primary">LOC106462206</name>
</gene>
<evidence type="ECO:0000256" key="3">
    <source>
        <dbReference type="ARBA" id="ARBA00022559"/>
    </source>
</evidence>
<evidence type="ECO:0000313" key="6">
    <source>
        <dbReference type="Proteomes" id="UP000694941"/>
    </source>
</evidence>
<dbReference type="Pfam" id="PF03098">
    <property type="entry name" value="An_peroxidase"/>
    <property type="match status" value="2"/>
</dbReference>
<keyword evidence="6" id="KW-1185">Reference proteome</keyword>
<dbReference type="PROSITE" id="PS50292">
    <property type="entry name" value="PEROXIDASE_3"/>
    <property type="match status" value="1"/>
</dbReference>
<proteinExistence type="predicted"/>
<reference evidence="7" key="1">
    <citation type="submission" date="2025-08" db="UniProtKB">
        <authorList>
            <consortium name="RefSeq"/>
        </authorList>
    </citation>
    <scope>IDENTIFICATION</scope>
    <source>
        <tissue evidence="7">Muscle</tissue>
    </source>
</reference>